<dbReference type="NCBIfam" id="TIGR02937">
    <property type="entry name" value="sigma70-ECF"/>
    <property type="match status" value="1"/>
</dbReference>
<reference evidence="7" key="2">
    <citation type="submission" date="2021-04" db="EMBL/GenBank/DDBJ databases">
        <authorList>
            <person name="Gilroy R."/>
        </authorList>
    </citation>
    <scope>NUCLEOTIDE SEQUENCE</scope>
    <source>
        <strain evidence="7">ChiGjej6B6-1540</strain>
    </source>
</reference>
<comment type="caution">
    <text evidence="7">The sequence shown here is derived from an EMBL/GenBank/DDBJ whole genome shotgun (WGS) entry which is preliminary data.</text>
</comment>
<dbReference type="Pfam" id="PF04542">
    <property type="entry name" value="Sigma70_r2"/>
    <property type="match status" value="1"/>
</dbReference>
<protein>
    <submittedName>
        <fullName evidence="7">Sigma-70 family RNA polymerase sigma factor</fullName>
    </submittedName>
</protein>
<sequence>MTEAQFVTDLEQLKARLYRTARIYLASESAALDAVDEAVYQGLIHCHKLREDRFFTTWMTRILINVCNNELRRRRREVTMAELPDTAAEAYDSLPLRQAVERLPRELRAVVALRYFSGYTIAETAEALSIPAGTVSTRQRKALSLLRLALDDQEEV</sequence>
<evidence type="ECO:0000256" key="1">
    <source>
        <dbReference type="ARBA" id="ARBA00010641"/>
    </source>
</evidence>
<feature type="domain" description="RNA polymerase sigma-70 region 2" evidence="5">
    <location>
        <begin position="11"/>
        <end position="76"/>
    </location>
</feature>
<dbReference type="CDD" id="cd06171">
    <property type="entry name" value="Sigma70_r4"/>
    <property type="match status" value="1"/>
</dbReference>
<evidence type="ECO:0000259" key="6">
    <source>
        <dbReference type="Pfam" id="PF08281"/>
    </source>
</evidence>
<dbReference type="PANTHER" id="PTHR43133">
    <property type="entry name" value="RNA POLYMERASE ECF-TYPE SIGMA FACTO"/>
    <property type="match status" value="1"/>
</dbReference>
<evidence type="ECO:0000256" key="2">
    <source>
        <dbReference type="ARBA" id="ARBA00023015"/>
    </source>
</evidence>
<dbReference type="PANTHER" id="PTHR43133:SF51">
    <property type="entry name" value="RNA POLYMERASE SIGMA FACTOR"/>
    <property type="match status" value="1"/>
</dbReference>
<dbReference type="InterPro" id="IPR013325">
    <property type="entry name" value="RNA_pol_sigma_r2"/>
</dbReference>
<dbReference type="Gene3D" id="1.10.10.10">
    <property type="entry name" value="Winged helix-like DNA-binding domain superfamily/Winged helix DNA-binding domain"/>
    <property type="match status" value="1"/>
</dbReference>
<dbReference type="InterPro" id="IPR014284">
    <property type="entry name" value="RNA_pol_sigma-70_dom"/>
</dbReference>
<dbReference type="Pfam" id="PF08281">
    <property type="entry name" value="Sigma70_r4_2"/>
    <property type="match status" value="1"/>
</dbReference>
<keyword evidence="4" id="KW-0804">Transcription</keyword>
<evidence type="ECO:0000256" key="3">
    <source>
        <dbReference type="ARBA" id="ARBA00023082"/>
    </source>
</evidence>
<dbReference type="SUPFAM" id="SSF88659">
    <property type="entry name" value="Sigma3 and sigma4 domains of RNA polymerase sigma factors"/>
    <property type="match status" value="1"/>
</dbReference>
<evidence type="ECO:0000313" key="8">
    <source>
        <dbReference type="Proteomes" id="UP000824192"/>
    </source>
</evidence>
<dbReference type="GO" id="GO:0003677">
    <property type="term" value="F:DNA binding"/>
    <property type="evidence" value="ECO:0007669"/>
    <property type="project" value="InterPro"/>
</dbReference>
<dbReference type="InterPro" id="IPR007627">
    <property type="entry name" value="RNA_pol_sigma70_r2"/>
</dbReference>
<dbReference type="Gene3D" id="1.10.1740.10">
    <property type="match status" value="1"/>
</dbReference>
<feature type="domain" description="RNA polymerase sigma factor 70 region 4 type 2" evidence="6">
    <location>
        <begin position="95"/>
        <end position="144"/>
    </location>
</feature>
<accession>A0A9D1UMT1</accession>
<dbReference type="Proteomes" id="UP000824192">
    <property type="component" value="Unassembled WGS sequence"/>
</dbReference>
<dbReference type="GO" id="GO:0016987">
    <property type="term" value="F:sigma factor activity"/>
    <property type="evidence" value="ECO:0007669"/>
    <property type="project" value="UniProtKB-KW"/>
</dbReference>
<evidence type="ECO:0000259" key="5">
    <source>
        <dbReference type="Pfam" id="PF04542"/>
    </source>
</evidence>
<evidence type="ECO:0000313" key="7">
    <source>
        <dbReference type="EMBL" id="HIW93689.1"/>
    </source>
</evidence>
<evidence type="ECO:0000256" key="4">
    <source>
        <dbReference type="ARBA" id="ARBA00023163"/>
    </source>
</evidence>
<dbReference type="AlphaFoldDB" id="A0A9D1UMT1"/>
<organism evidence="7 8">
    <name type="scientific">Candidatus Flavonifractor merdipullorum</name>
    <dbReference type="NCBI Taxonomy" id="2838590"/>
    <lineage>
        <taxon>Bacteria</taxon>
        <taxon>Bacillati</taxon>
        <taxon>Bacillota</taxon>
        <taxon>Clostridia</taxon>
        <taxon>Eubacteriales</taxon>
        <taxon>Oscillospiraceae</taxon>
        <taxon>Flavonifractor</taxon>
    </lineage>
</organism>
<reference evidence="7" key="1">
    <citation type="journal article" date="2021" name="PeerJ">
        <title>Extensive microbial diversity within the chicken gut microbiome revealed by metagenomics and culture.</title>
        <authorList>
            <person name="Gilroy R."/>
            <person name="Ravi A."/>
            <person name="Getino M."/>
            <person name="Pursley I."/>
            <person name="Horton D.L."/>
            <person name="Alikhan N.F."/>
            <person name="Baker D."/>
            <person name="Gharbi K."/>
            <person name="Hall N."/>
            <person name="Watson M."/>
            <person name="Adriaenssens E.M."/>
            <person name="Foster-Nyarko E."/>
            <person name="Jarju S."/>
            <person name="Secka A."/>
            <person name="Antonio M."/>
            <person name="Oren A."/>
            <person name="Chaudhuri R.R."/>
            <person name="La Ragione R."/>
            <person name="Hildebrand F."/>
            <person name="Pallen M.J."/>
        </authorList>
    </citation>
    <scope>NUCLEOTIDE SEQUENCE</scope>
    <source>
        <strain evidence="7">ChiGjej6B6-1540</strain>
    </source>
</reference>
<name>A0A9D1UMT1_9FIRM</name>
<dbReference type="InterPro" id="IPR013324">
    <property type="entry name" value="RNA_pol_sigma_r3/r4-like"/>
</dbReference>
<dbReference type="EMBL" id="DXGA01000084">
    <property type="protein sequence ID" value="HIW93689.1"/>
    <property type="molecule type" value="Genomic_DNA"/>
</dbReference>
<keyword evidence="2" id="KW-0805">Transcription regulation</keyword>
<dbReference type="InterPro" id="IPR036388">
    <property type="entry name" value="WH-like_DNA-bd_sf"/>
</dbReference>
<comment type="similarity">
    <text evidence="1">Belongs to the sigma-70 factor family. ECF subfamily.</text>
</comment>
<gene>
    <name evidence="7" type="ORF">H9868_04025</name>
</gene>
<dbReference type="InterPro" id="IPR039425">
    <property type="entry name" value="RNA_pol_sigma-70-like"/>
</dbReference>
<dbReference type="InterPro" id="IPR013249">
    <property type="entry name" value="RNA_pol_sigma70_r4_t2"/>
</dbReference>
<dbReference type="SUPFAM" id="SSF88946">
    <property type="entry name" value="Sigma2 domain of RNA polymerase sigma factors"/>
    <property type="match status" value="1"/>
</dbReference>
<dbReference type="GO" id="GO:0006352">
    <property type="term" value="P:DNA-templated transcription initiation"/>
    <property type="evidence" value="ECO:0007669"/>
    <property type="project" value="InterPro"/>
</dbReference>
<proteinExistence type="inferred from homology"/>
<keyword evidence="3" id="KW-0731">Sigma factor</keyword>